<dbReference type="SUPFAM" id="SSF159245">
    <property type="entry name" value="AttH-like"/>
    <property type="match status" value="1"/>
</dbReference>
<name>A0A2H3JTV6_WOLCO</name>
<dbReference type="Pfam" id="PF14249">
    <property type="entry name" value="Tocopherol_cycl"/>
    <property type="match status" value="1"/>
</dbReference>
<dbReference type="OMA" id="TIHQEKN"/>
<evidence type="ECO:0000313" key="2">
    <source>
        <dbReference type="EMBL" id="PCH44995.1"/>
    </source>
</evidence>
<dbReference type="GO" id="GO:0009976">
    <property type="term" value="F:tocopherol cyclase activity"/>
    <property type="evidence" value="ECO:0007669"/>
    <property type="project" value="InterPro"/>
</dbReference>
<dbReference type="AlphaFoldDB" id="A0A2H3JTV6"/>
<keyword evidence="3" id="KW-1185">Reference proteome</keyword>
<dbReference type="PANTHER" id="PTHR35309">
    <property type="match status" value="1"/>
</dbReference>
<accession>A0A2H3JTV6</accession>
<dbReference type="OrthoDB" id="5421239at2759"/>
<organism evidence="2 3">
    <name type="scientific">Wolfiporia cocos (strain MD-104)</name>
    <name type="common">Brown rot fungus</name>
    <dbReference type="NCBI Taxonomy" id="742152"/>
    <lineage>
        <taxon>Eukaryota</taxon>
        <taxon>Fungi</taxon>
        <taxon>Dikarya</taxon>
        <taxon>Basidiomycota</taxon>
        <taxon>Agaricomycotina</taxon>
        <taxon>Agaricomycetes</taxon>
        <taxon>Polyporales</taxon>
        <taxon>Phaeolaceae</taxon>
        <taxon>Wolfiporia</taxon>
    </lineage>
</organism>
<dbReference type="EMBL" id="KB468168">
    <property type="protein sequence ID" value="PCH44995.1"/>
    <property type="molecule type" value="Genomic_DNA"/>
</dbReference>
<evidence type="ECO:0000256" key="1">
    <source>
        <dbReference type="SAM" id="SignalP"/>
    </source>
</evidence>
<dbReference type="InterPro" id="IPR025893">
    <property type="entry name" value="Tocopherol_cyclase"/>
</dbReference>
<feature type="signal peptide" evidence="1">
    <location>
        <begin position="1"/>
        <end position="20"/>
    </location>
</feature>
<feature type="chain" id="PRO_5013924424" evidence="1">
    <location>
        <begin position="21"/>
        <end position="384"/>
    </location>
</feature>
<proteinExistence type="predicted"/>
<keyword evidence="1" id="KW-0732">Signal</keyword>
<dbReference type="Proteomes" id="UP000218811">
    <property type="component" value="Unassembled WGS sequence"/>
</dbReference>
<reference evidence="2 3" key="1">
    <citation type="journal article" date="2012" name="Science">
        <title>The Paleozoic origin of enzymatic lignin decomposition reconstructed from 31 fungal genomes.</title>
        <authorList>
            <person name="Floudas D."/>
            <person name="Binder M."/>
            <person name="Riley R."/>
            <person name="Barry K."/>
            <person name="Blanchette R.A."/>
            <person name="Henrissat B."/>
            <person name="Martinez A.T."/>
            <person name="Otillar R."/>
            <person name="Spatafora J.W."/>
            <person name="Yadav J.S."/>
            <person name="Aerts A."/>
            <person name="Benoit I."/>
            <person name="Boyd A."/>
            <person name="Carlson A."/>
            <person name="Copeland A."/>
            <person name="Coutinho P.M."/>
            <person name="de Vries R.P."/>
            <person name="Ferreira P."/>
            <person name="Findley K."/>
            <person name="Foster B."/>
            <person name="Gaskell J."/>
            <person name="Glotzer D."/>
            <person name="Gorecki P."/>
            <person name="Heitman J."/>
            <person name="Hesse C."/>
            <person name="Hori C."/>
            <person name="Igarashi K."/>
            <person name="Jurgens J.A."/>
            <person name="Kallen N."/>
            <person name="Kersten P."/>
            <person name="Kohler A."/>
            <person name="Kuees U."/>
            <person name="Kumar T.K.A."/>
            <person name="Kuo A."/>
            <person name="LaButti K."/>
            <person name="Larrondo L.F."/>
            <person name="Lindquist E."/>
            <person name="Ling A."/>
            <person name="Lombard V."/>
            <person name="Lucas S."/>
            <person name="Lundell T."/>
            <person name="Martin R."/>
            <person name="McLaughlin D.J."/>
            <person name="Morgenstern I."/>
            <person name="Morin E."/>
            <person name="Murat C."/>
            <person name="Nagy L.G."/>
            <person name="Nolan M."/>
            <person name="Ohm R.A."/>
            <person name="Patyshakuliyeva A."/>
            <person name="Rokas A."/>
            <person name="Ruiz-Duenas F.J."/>
            <person name="Sabat G."/>
            <person name="Salamov A."/>
            <person name="Samejima M."/>
            <person name="Schmutz J."/>
            <person name="Slot J.C."/>
            <person name="St John F."/>
            <person name="Stenlid J."/>
            <person name="Sun H."/>
            <person name="Sun S."/>
            <person name="Syed K."/>
            <person name="Tsang A."/>
            <person name="Wiebenga A."/>
            <person name="Young D."/>
            <person name="Pisabarro A."/>
            <person name="Eastwood D.C."/>
            <person name="Martin F."/>
            <person name="Cullen D."/>
            <person name="Grigoriev I.V."/>
            <person name="Hibbett D.S."/>
        </authorList>
    </citation>
    <scope>NUCLEOTIDE SEQUENCE [LARGE SCALE GENOMIC DNA]</scope>
    <source>
        <strain evidence="2 3">MD-104</strain>
    </source>
</reference>
<sequence length="384" mass="42787">MMGLASIWLFPFALVKTLVAIVGHALGFANVVQQEDHFAPHPSAGFEGYYSRTQLADGGTLAIVFCWVKHAKDRGNLVFLSYAPADEDGPPPFTFELYPERLDAEVLTESTEGLASFVLRASGVGTMTVTPTSVEYAISLPDETLTLNLRLKNRRSWSSSTPLEGPMGSLTHLSPFLPLNWHVYSTGSKCEYIIAFREQTRLGDGRTHLEKNWGKSFPSGWIWSQAFEDDERAISLAGGSALPGVQAYLVGYRSAHYQWDFRPPFSVSIGPLSPFMKVKYSSRDGTVDLEVRTWLRKLIVNIKAPVGSFLGLPAPLPEGHRPRFAFESFRATMYVGLYTRRWPWEEWTCVEADSCGTTREGRPSCALEFGGAFCHLVQEDKKRA</sequence>
<dbReference type="PANTHER" id="PTHR35309:SF4">
    <property type="entry name" value="TOCOPHEROL CYCLASE"/>
    <property type="match status" value="1"/>
</dbReference>
<protein>
    <submittedName>
        <fullName evidence="2">Uncharacterized protein</fullName>
    </submittedName>
</protein>
<gene>
    <name evidence="2" type="ORF">WOLCODRAFT_105975</name>
</gene>
<evidence type="ECO:0000313" key="3">
    <source>
        <dbReference type="Proteomes" id="UP000218811"/>
    </source>
</evidence>